<reference evidence="13 14" key="1">
    <citation type="journal article" date="2015" name="Genome Announc.">
        <title>Expanding the biotechnology potential of lactobacilli through comparative genomics of 213 strains and associated genera.</title>
        <authorList>
            <person name="Sun Z."/>
            <person name="Harris H.M."/>
            <person name="McCann A."/>
            <person name="Guo C."/>
            <person name="Argimon S."/>
            <person name="Zhang W."/>
            <person name="Yang X."/>
            <person name="Jeffery I.B."/>
            <person name="Cooney J.C."/>
            <person name="Kagawa T.F."/>
            <person name="Liu W."/>
            <person name="Song Y."/>
            <person name="Salvetti E."/>
            <person name="Wrobel A."/>
            <person name="Rasinkangas P."/>
            <person name="Parkhill J."/>
            <person name="Rea M.C."/>
            <person name="O'Sullivan O."/>
            <person name="Ritari J."/>
            <person name="Douillard F.P."/>
            <person name="Paul Ross R."/>
            <person name="Yang R."/>
            <person name="Briner A.E."/>
            <person name="Felis G.E."/>
            <person name="de Vos W.M."/>
            <person name="Barrangou R."/>
            <person name="Klaenhammer T.R."/>
            <person name="Caufield P.W."/>
            <person name="Cui Y."/>
            <person name="Zhang H."/>
            <person name="O'Toole P.W."/>
        </authorList>
    </citation>
    <scope>NUCLEOTIDE SEQUENCE [LARGE SCALE GENOMIC DNA]</scope>
    <source>
        <strain evidence="13 14">DSM 20593</strain>
    </source>
</reference>
<dbReference type="Gene3D" id="3.40.630.30">
    <property type="match status" value="2"/>
</dbReference>
<dbReference type="InterPro" id="IPR010978">
    <property type="entry name" value="tRNA-bd_arm"/>
</dbReference>
<dbReference type="EC" id="2.3.2.17" evidence="2"/>
<dbReference type="EMBL" id="JQBP01000001">
    <property type="protein sequence ID" value="KRN75634.1"/>
    <property type="molecule type" value="Genomic_DNA"/>
</dbReference>
<dbReference type="PANTHER" id="PTHR36174">
    <property type="entry name" value="LIPID II:GLYCINE GLYCYLTRANSFERASE"/>
    <property type="match status" value="1"/>
</dbReference>
<dbReference type="PATRIC" id="fig|1616.3.peg.125"/>
<dbReference type="InterPro" id="IPR050644">
    <property type="entry name" value="PG_Glycine_Bridge_Synth"/>
</dbReference>
<dbReference type="GO" id="GO:0000166">
    <property type="term" value="F:nucleotide binding"/>
    <property type="evidence" value="ECO:0007669"/>
    <property type="project" value="InterPro"/>
</dbReference>
<dbReference type="RefSeq" id="WP_057753353.1">
    <property type="nucleotide sequence ID" value="NZ_JQBP01000001.1"/>
</dbReference>
<dbReference type="Gene3D" id="1.20.58.90">
    <property type="match status" value="1"/>
</dbReference>
<keyword evidence="7" id="KW-0573">Peptidoglycan synthesis</keyword>
<dbReference type="AlphaFoldDB" id="A0A0R2JE42"/>
<keyword evidence="6" id="KW-0133">Cell shape</keyword>
<dbReference type="STRING" id="1616.IV73_GL000122"/>
<dbReference type="SUPFAM" id="SSF55729">
    <property type="entry name" value="Acyl-CoA N-acyltransferases (Nat)"/>
    <property type="match status" value="2"/>
</dbReference>
<sequence>MKFVNLKDRLDEFDAMVMQHPQGGFAQSTQQLEVLRRREIDTEVVGIVDDNDVVIGGGEATYQQTRFGKGINFDRGPLLDFNDQEQLSTFINGLKQFAKDRHLMYVKMSPNLVYQKYDNDGNGMSQPDQAMINTISSYGLKHLPFKHGLVNSALEGKLKDEVSWQYVKEFGDSGYDEVKKTFSKNISYYLKKNKQFGVKLRQLPYEELNKFYDLTYETGERLGFGTKTLDYYQASYDSYGDRVMFLVAELTFSDYIAEEQDKIAELDKKLVKIQGKIEKYPNNPKFERQYNEFNDQKKSHMKRVDRASKLASEADDDTVIIAGGMFIKMPQEMLYLYSGTYEKYMEFYGPYQIQDAVIQDAIASGIKRYNMFGIDGSFDGSDGVFEFKKDFNGYAEQMIGTFEMPIQGMKLKLYHALKKLRG</sequence>
<organism evidence="13 14">
    <name type="scientific">Weissella kandleri</name>
    <dbReference type="NCBI Taxonomy" id="1616"/>
    <lineage>
        <taxon>Bacteria</taxon>
        <taxon>Bacillati</taxon>
        <taxon>Bacillota</taxon>
        <taxon>Bacilli</taxon>
        <taxon>Lactobacillales</taxon>
        <taxon>Lactobacillaceae</taxon>
        <taxon>Weissella</taxon>
    </lineage>
</organism>
<name>A0A0R2JE42_9LACO</name>
<evidence type="ECO:0000256" key="8">
    <source>
        <dbReference type="ARBA" id="ARBA00023315"/>
    </source>
</evidence>
<keyword evidence="8" id="KW-0012">Acyltransferase</keyword>
<evidence type="ECO:0000256" key="6">
    <source>
        <dbReference type="ARBA" id="ARBA00022960"/>
    </source>
</evidence>
<keyword evidence="14" id="KW-1185">Reference proteome</keyword>
<evidence type="ECO:0000256" key="11">
    <source>
        <dbReference type="ARBA" id="ARBA00032233"/>
    </source>
</evidence>
<evidence type="ECO:0000313" key="13">
    <source>
        <dbReference type="EMBL" id="KRN75634.1"/>
    </source>
</evidence>
<dbReference type="PROSITE" id="PS51191">
    <property type="entry name" value="FEMABX"/>
    <property type="match status" value="1"/>
</dbReference>
<comment type="similarity">
    <text evidence="1">Belongs to the FemABX family.</text>
</comment>
<comment type="catalytic activity">
    <reaction evidence="12">
        <text>beta-D-GlcNAc-(1-&gt;4)-Mur2Ac(oyl-L-Ala-D-isoglutaminyl-L-Lys-(N(6)-Gly)-D-Ala-D-Ala)-di-trans,octa-cis-undecaprenyl diphosphate + 2 glycyl-tRNA(Gly) = MurNAc-L-Ala-D-isoglutaminyl-L-Lys-(N(6)-tri-Gly)-D-Ala-D-Ala-diphospho-di-trans,octa-cis-undecaprenyl-GlcNAc + 2 tRNA(Gly) + 2 H(+)</text>
        <dbReference type="Rhea" id="RHEA:30439"/>
        <dbReference type="Rhea" id="RHEA-COMP:9664"/>
        <dbReference type="Rhea" id="RHEA-COMP:9683"/>
        <dbReference type="ChEBI" id="CHEBI:15378"/>
        <dbReference type="ChEBI" id="CHEBI:62234"/>
        <dbReference type="ChEBI" id="CHEBI:62235"/>
        <dbReference type="ChEBI" id="CHEBI:78442"/>
        <dbReference type="ChEBI" id="CHEBI:78522"/>
        <dbReference type="EC" id="2.3.2.17"/>
    </reaction>
</comment>
<evidence type="ECO:0000256" key="5">
    <source>
        <dbReference type="ARBA" id="ARBA00022679"/>
    </source>
</evidence>
<keyword evidence="9" id="KW-0961">Cell wall biogenesis/degradation</keyword>
<evidence type="ECO:0000256" key="4">
    <source>
        <dbReference type="ARBA" id="ARBA00022490"/>
    </source>
</evidence>
<protein>
    <recommendedName>
        <fullName evidence="3">Aminoacyltransferase FemA</fullName>
        <ecNumber evidence="2">2.3.2.17</ecNumber>
    </recommendedName>
    <alternativeName>
        <fullName evidence="11">Factor essential for expression of methicillin resistance A</fullName>
    </alternativeName>
    <alternativeName>
        <fullName evidence="10">N-acetylmuramoyl-L-alanyl-D-glutamyl-L-lysyl-(N6-glycyl)-D-alanyl-D-alanine-diphosphoundecaprenyl-N-acetylglucosamine:glycine glycyltransferase</fullName>
    </alternativeName>
</protein>
<dbReference type="InterPro" id="IPR016181">
    <property type="entry name" value="Acyl_CoA_acyltransferase"/>
</dbReference>
<evidence type="ECO:0000256" key="3">
    <source>
        <dbReference type="ARBA" id="ARBA00016236"/>
    </source>
</evidence>
<dbReference type="GO" id="GO:0071555">
    <property type="term" value="P:cell wall organization"/>
    <property type="evidence" value="ECO:0007669"/>
    <property type="project" value="UniProtKB-KW"/>
</dbReference>
<keyword evidence="4" id="KW-0963">Cytoplasm</keyword>
<evidence type="ECO:0000313" key="14">
    <source>
        <dbReference type="Proteomes" id="UP000051655"/>
    </source>
</evidence>
<dbReference type="Pfam" id="PF02388">
    <property type="entry name" value="FemAB"/>
    <property type="match status" value="1"/>
</dbReference>
<evidence type="ECO:0000256" key="1">
    <source>
        <dbReference type="ARBA" id="ARBA00009943"/>
    </source>
</evidence>
<keyword evidence="5" id="KW-0808">Transferase</keyword>
<evidence type="ECO:0000256" key="10">
    <source>
        <dbReference type="ARBA" id="ARBA00030706"/>
    </source>
</evidence>
<accession>A0A0R2JE42</accession>
<dbReference type="OrthoDB" id="2303924at2"/>
<dbReference type="GO" id="GO:0016755">
    <property type="term" value="F:aminoacyltransferase activity"/>
    <property type="evidence" value="ECO:0007669"/>
    <property type="project" value="InterPro"/>
</dbReference>
<evidence type="ECO:0000256" key="12">
    <source>
        <dbReference type="ARBA" id="ARBA00047483"/>
    </source>
</evidence>
<proteinExistence type="inferred from homology"/>
<evidence type="ECO:0000256" key="9">
    <source>
        <dbReference type="ARBA" id="ARBA00023316"/>
    </source>
</evidence>
<dbReference type="PANTHER" id="PTHR36174:SF2">
    <property type="entry name" value="AMINOACYLTRANSFERASE FEMA"/>
    <property type="match status" value="1"/>
</dbReference>
<dbReference type="GO" id="GO:0008360">
    <property type="term" value="P:regulation of cell shape"/>
    <property type="evidence" value="ECO:0007669"/>
    <property type="project" value="UniProtKB-KW"/>
</dbReference>
<evidence type="ECO:0000256" key="7">
    <source>
        <dbReference type="ARBA" id="ARBA00022984"/>
    </source>
</evidence>
<gene>
    <name evidence="13" type="ORF">IV73_GL000122</name>
</gene>
<dbReference type="SUPFAM" id="SSF46589">
    <property type="entry name" value="tRNA-binding arm"/>
    <property type="match status" value="1"/>
</dbReference>
<comment type="caution">
    <text evidence="13">The sequence shown here is derived from an EMBL/GenBank/DDBJ whole genome shotgun (WGS) entry which is preliminary data.</text>
</comment>
<evidence type="ECO:0000256" key="2">
    <source>
        <dbReference type="ARBA" id="ARBA00012466"/>
    </source>
</evidence>
<dbReference type="GO" id="GO:0009252">
    <property type="term" value="P:peptidoglycan biosynthetic process"/>
    <property type="evidence" value="ECO:0007669"/>
    <property type="project" value="UniProtKB-KW"/>
</dbReference>
<dbReference type="Proteomes" id="UP000051655">
    <property type="component" value="Unassembled WGS sequence"/>
</dbReference>
<dbReference type="InterPro" id="IPR003447">
    <property type="entry name" value="FEMABX"/>
</dbReference>